<evidence type="ECO:0000313" key="5">
    <source>
        <dbReference type="EMBL" id="CAG9567986.1"/>
    </source>
</evidence>
<feature type="domain" description="Dynamin-type G" evidence="4">
    <location>
        <begin position="532"/>
        <end position="771"/>
    </location>
</feature>
<keyword evidence="6" id="KW-1185">Reference proteome</keyword>
<dbReference type="Proteomes" id="UP000789524">
    <property type="component" value="Unassembled WGS sequence"/>
</dbReference>
<dbReference type="PROSITE" id="PS51718">
    <property type="entry name" value="G_DYNAMIN_2"/>
    <property type="match status" value="1"/>
</dbReference>
<proteinExistence type="predicted"/>
<dbReference type="Gene3D" id="3.40.50.300">
    <property type="entry name" value="P-loop containing nucleotide triphosphate hydrolases"/>
    <property type="match status" value="1"/>
</dbReference>
<evidence type="ECO:0000256" key="3">
    <source>
        <dbReference type="SAM" id="MobiDB-lite"/>
    </source>
</evidence>
<comment type="subcellular location">
    <subcellularLocation>
        <location evidence="1">Endomembrane system</location>
        <topology evidence="1">Peripheral membrane protein</topology>
    </subcellularLocation>
</comment>
<dbReference type="EMBL" id="CAKASE010000059">
    <property type="protein sequence ID" value="CAG9567986.1"/>
    <property type="molecule type" value="Genomic_DNA"/>
</dbReference>
<comment type="caution">
    <text evidence="5">The sequence shown here is derived from an EMBL/GenBank/DDBJ whole genome shotgun (WGS) entry which is preliminary data.</text>
</comment>
<dbReference type="Pfam" id="PF00350">
    <property type="entry name" value="Dynamin_N"/>
    <property type="match status" value="1"/>
</dbReference>
<reference evidence="5" key="1">
    <citation type="submission" date="2021-09" db="EMBL/GenBank/DDBJ databases">
        <authorList>
            <person name="Martin H S."/>
        </authorList>
    </citation>
    <scope>NUCLEOTIDE SEQUENCE</scope>
</reference>
<evidence type="ECO:0000256" key="1">
    <source>
        <dbReference type="ARBA" id="ARBA00004184"/>
    </source>
</evidence>
<feature type="region of interest" description="Disordered" evidence="3">
    <location>
        <begin position="1"/>
        <end position="20"/>
    </location>
</feature>
<feature type="compositionally biased region" description="Basic and acidic residues" evidence="3">
    <location>
        <begin position="219"/>
        <end position="237"/>
    </location>
</feature>
<dbReference type="PANTHER" id="PTHR43681">
    <property type="entry name" value="TRANSMEMBRANE GTPASE FZO"/>
    <property type="match status" value="1"/>
</dbReference>
<dbReference type="PANTHER" id="PTHR43681:SF1">
    <property type="entry name" value="SARCALUMENIN"/>
    <property type="match status" value="1"/>
</dbReference>
<evidence type="ECO:0000313" key="6">
    <source>
        <dbReference type="Proteomes" id="UP000789524"/>
    </source>
</evidence>
<dbReference type="Pfam" id="PF16880">
    <property type="entry name" value="EHD_N"/>
    <property type="match status" value="1"/>
</dbReference>
<feature type="compositionally biased region" description="Basic and acidic residues" evidence="3">
    <location>
        <begin position="113"/>
        <end position="127"/>
    </location>
</feature>
<dbReference type="InterPro" id="IPR031692">
    <property type="entry name" value="EHD_N"/>
</dbReference>
<protein>
    <submittedName>
        <fullName evidence="5">(African queen) hypothetical protein</fullName>
    </submittedName>
</protein>
<dbReference type="AlphaFoldDB" id="A0A8J2QTZ7"/>
<name>A0A8J2QTZ7_9NEOP</name>
<feature type="compositionally biased region" description="Acidic residues" evidence="3">
    <location>
        <begin position="438"/>
        <end position="464"/>
    </location>
</feature>
<dbReference type="InterPro" id="IPR045063">
    <property type="entry name" value="Dynamin_N"/>
</dbReference>
<dbReference type="InterPro" id="IPR027417">
    <property type="entry name" value="P-loop_NTPase"/>
</dbReference>
<sequence length="901" mass="100660">MRTRLALGKRPRAESESSTRGAAFFSTLPTSDAVLSPDIVPLEFVLHLPIGCASVSANDIEPGVAGTEQNVDQEIKVMEVYVVHVVCRVSAPADDDIPSESQCRPYIEKALKELESGDTEPDSKEILESSEVSIDDETKETSAEIGETAEDSDGSKENTESEETGDVPSVEVADEPYVSQASYDDTESPVSEESVEDKADNESAENVDQQADESQEDGGDSKEEASADDKEIEKESGEVIDDEESKEDSKDSKEDSEDTNEEKEDDSGEKDVKEESSEVGVESADDNQDSAEQAEDQSTEQAESEEKAEESSDASEEGDAEAESDEDKKTSEDDDGSQEKAESEEIEGEKIDDSQEEEKQDEESKEDTEEDAKSDEEKEKAVEEDESAEAEKSAEEVQSAEKEESVEKTESSEDVAEEEKQSVEELAGESEAEKDSGEESEVTGEGESEEEGAPEEDLLLEGEIPENLRSRDHIIQILRLDEEASESEMIIEKSADIVLRDLKRLYENSIKPLEALYKYRDLSNRHFGDPEIFSKPLVLFMGPWSGGKSSILNYLTGIEFTEWSLRTGAEPSPAYFNILMHGQNPEVLDGTQLAADWTFSGLQKFGQGLEERLRGLRYPSKLLEKVNIVEIPGILEVRKQVSRVFPFNDACQWFIDRADIIFLVYDPSKLDVGPETEAILDQLKGRESQTRIVLNKADTVKPEELMRVQSALIWNISPLMSSAQPPVMYTVSLWSLPLEAGAPARLLQAQERELLRDLRQAIDKRIENKIASCRRFAVRVRNHAKMVDCYLTTYYNHKTIFGNKKVISDAIIDNPQNYHIYEGLSTLTNISRYDLPDPETYRDFFRLNPLYEFQQLSSTCTYFRGCPINRLDVAIAYDLPELVGKYKKMVETATPQGMPKS</sequence>
<feature type="compositionally biased region" description="Polar residues" evidence="3">
    <location>
        <begin position="179"/>
        <end position="191"/>
    </location>
</feature>
<evidence type="ECO:0000256" key="2">
    <source>
        <dbReference type="ARBA" id="ARBA00023136"/>
    </source>
</evidence>
<dbReference type="CDD" id="cd09913">
    <property type="entry name" value="EHD"/>
    <property type="match status" value="1"/>
</dbReference>
<feature type="compositionally biased region" description="Basic and acidic residues" evidence="3">
    <location>
        <begin position="326"/>
        <end position="353"/>
    </location>
</feature>
<dbReference type="GO" id="GO:0012505">
    <property type="term" value="C:endomembrane system"/>
    <property type="evidence" value="ECO:0007669"/>
    <property type="project" value="UniProtKB-SubCell"/>
</dbReference>
<feature type="region of interest" description="Disordered" evidence="3">
    <location>
        <begin position="113"/>
        <end position="465"/>
    </location>
</feature>
<dbReference type="InterPro" id="IPR051943">
    <property type="entry name" value="TRAFAC_Dynamin-like_GTPase"/>
</dbReference>
<dbReference type="GO" id="GO:0005525">
    <property type="term" value="F:GTP binding"/>
    <property type="evidence" value="ECO:0007669"/>
    <property type="project" value="InterPro"/>
</dbReference>
<feature type="compositionally biased region" description="Acidic residues" evidence="3">
    <location>
        <begin position="202"/>
        <end position="218"/>
    </location>
</feature>
<accession>A0A8J2QTZ7</accession>
<feature type="compositionally biased region" description="Basic and acidic residues" evidence="3">
    <location>
        <begin position="389"/>
        <end position="411"/>
    </location>
</feature>
<keyword evidence="2" id="KW-0472">Membrane</keyword>
<feature type="compositionally biased region" description="Basic residues" evidence="3">
    <location>
        <begin position="1"/>
        <end position="10"/>
    </location>
</feature>
<feature type="compositionally biased region" description="Acidic residues" evidence="3">
    <location>
        <begin position="354"/>
        <end position="374"/>
    </location>
</feature>
<feature type="compositionally biased region" description="Acidic residues" evidence="3">
    <location>
        <begin position="254"/>
        <end position="268"/>
    </location>
</feature>
<evidence type="ECO:0000259" key="4">
    <source>
        <dbReference type="PROSITE" id="PS51718"/>
    </source>
</evidence>
<gene>
    <name evidence="5" type="ORF">DCHRY22_LOCUS8047</name>
</gene>
<organism evidence="5 6">
    <name type="scientific">Danaus chrysippus</name>
    <name type="common">African queen</name>
    <dbReference type="NCBI Taxonomy" id="151541"/>
    <lineage>
        <taxon>Eukaryota</taxon>
        <taxon>Metazoa</taxon>
        <taxon>Ecdysozoa</taxon>
        <taxon>Arthropoda</taxon>
        <taxon>Hexapoda</taxon>
        <taxon>Insecta</taxon>
        <taxon>Pterygota</taxon>
        <taxon>Neoptera</taxon>
        <taxon>Endopterygota</taxon>
        <taxon>Lepidoptera</taxon>
        <taxon>Glossata</taxon>
        <taxon>Ditrysia</taxon>
        <taxon>Papilionoidea</taxon>
        <taxon>Nymphalidae</taxon>
        <taxon>Danainae</taxon>
        <taxon>Danaini</taxon>
        <taxon>Danaina</taxon>
        <taxon>Danaus</taxon>
        <taxon>Anosia</taxon>
    </lineage>
</organism>
<dbReference type="OrthoDB" id="422720at2759"/>
<dbReference type="InterPro" id="IPR030381">
    <property type="entry name" value="G_DYNAMIN_dom"/>
</dbReference>
<dbReference type="Gene3D" id="1.10.268.20">
    <property type="match status" value="1"/>
</dbReference>
<feature type="compositionally biased region" description="Acidic residues" evidence="3">
    <location>
        <begin position="283"/>
        <end position="325"/>
    </location>
</feature>
<dbReference type="SUPFAM" id="SSF52540">
    <property type="entry name" value="P-loop containing nucleoside triphosphate hydrolases"/>
    <property type="match status" value="1"/>
</dbReference>